<dbReference type="InterPro" id="IPR058944">
    <property type="entry name" value="CntK-like"/>
</dbReference>
<dbReference type="Pfam" id="PF26317">
    <property type="entry name" value="CntK_N"/>
    <property type="match status" value="1"/>
</dbReference>
<evidence type="ECO:0000313" key="1">
    <source>
        <dbReference type="EMBL" id="NSJ87351.1"/>
    </source>
</evidence>
<name>A0ABX2IES8_BLAHA</name>
<dbReference type="EMBL" id="JAAITA010000032">
    <property type="protein sequence ID" value="NSJ87351.1"/>
    <property type="molecule type" value="Genomic_DNA"/>
</dbReference>
<dbReference type="Gene3D" id="3.10.310.10">
    <property type="entry name" value="Diaminopimelate Epimerase, Chain A, domain 1"/>
    <property type="match status" value="2"/>
</dbReference>
<dbReference type="Proteomes" id="UP000822142">
    <property type="component" value="Unassembled WGS sequence"/>
</dbReference>
<reference evidence="1 2" key="1">
    <citation type="journal article" date="2020" name="Cell Host Microbe">
        <title>Functional and Genomic Variation between Human-Derived Isolates of Lachnospiraceae Reveals Inter- and Intra-Species Diversity.</title>
        <authorList>
            <person name="Sorbara M.T."/>
            <person name="Littmann E.R."/>
            <person name="Fontana E."/>
            <person name="Moody T.U."/>
            <person name="Kohout C.E."/>
            <person name="Gjonbalaj M."/>
            <person name="Eaton V."/>
            <person name="Seok R."/>
            <person name="Leiner I.M."/>
            <person name="Pamer E.G."/>
        </authorList>
    </citation>
    <scope>NUCLEOTIDE SEQUENCE [LARGE SCALE GENOMIC DNA]</scope>
    <source>
        <strain evidence="1 2">MSK.15.26</strain>
    </source>
</reference>
<keyword evidence="2" id="KW-1185">Reference proteome</keyword>
<dbReference type="RefSeq" id="WP_173750186.1">
    <property type="nucleotide sequence ID" value="NZ_JAAITA010000032.1"/>
</dbReference>
<proteinExistence type="predicted"/>
<evidence type="ECO:0008006" key="3">
    <source>
        <dbReference type="Google" id="ProtNLM"/>
    </source>
</evidence>
<sequence length="261" mass="28815">MEIRIRVANPAGNITIFVMDRVKTEAYSAIAGQLLKREELHAEQVGFVETKEGQGMHMQMMGGEFCGNATRSFGYLLSMLSKDKPKEVMVDVSGSEKVLKAEVDLEEGTSRVEMPVPLEIKEIHLGEEGVYPVVVFEGICHMIVESEPRDQEFVNRLMKKAEQICPCDAYGVMFLQGKNMVPVVYVKETDSMVWESSCGSGSMGAAVYLSQAKENGWYSCELHQPGGVIEVSVCREQGKVTACKMGGPVTISEEMKVEVNI</sequence>
<dbReference type="SUPFAM" id="SSF54506">
    <property type="entry name" value="Diaminopimelate epimerase-like"/>
    <property type="match status" value="1"/>
</dbReference>
<accession>A0ABX2IES8</accession>
<evidence type="ECO:0000313" key="2">
    <source>
        <dbReference type="Proteomes" id="UP000822142"/>
    </source>
</evidence>
<comment type="caution">
    <text evidence="1">The sequence shown here is derived from an EMBL/GenBank/DDBJ whole genome shotgun (WGS) entry which is preliminary data.</text>
</comment>
<protein>
    <recommendedName>
        <fullName evidence="3">Diaminopimelate epimerase</fullName>
    </recommendedName>
</protein>
<gene>
    <name evidence="1" type="ORF">G5A70_14505</name>
</gene>
<organism evidence="1 2">
    <name type="scientific">Blautia hansenii</name>
    <name type="common">Ruminococcus hansenii</name>
    <dbReference type="NCBI Taxonomy" id="1322"/>
    <lineage>
        <taxon>Bacteria</taxon>
        <taxon>Bacillati</taxon>
        <taxon>Bacillota</taxon>
        <taxon>Clostridia</taxon>
        <taxon>Lachnospirales</taxon>
        <taxon>Lachnospiraceae</taxon>
        <taxon>Blautia</taxon>
    </lineage>
</organism>